<accession>A0ABV4UR63</accession>
<dbReference type="Proteomes" id="UP001575652">
    <property type="component" value="Unassembled WGS sequence"/>
</dbReference>
<keyword evidence="3" id="KW-1185">Reference proteome</keyword>
<feature type="region of interest" description="Disordered" evidence="1">
    <location>
        <begin position="1"/>
        <end position="24"/>
    </location>
</feature>
<protein>
    <submittedName>
        <fullName evidence="2">Uncharacterized protein</fullName>
    </submittedName>
</protein>
<feature type="compositionally biased region" description="Low complexity" evidence="1">
    <location>
        <begin position="1"/>
        <end position="17"/>
    </location>
</feature>
<comment type="caution">
    <text evidence="2">The sequence shown here is derived from an EMBL/GenBank/DDBJ whole genome shotgun (WGS) entry which is preliminary data.</text>
</comment>
<organism evidence="2 3">
    <name type="scientific">Arthrobacter halodurans</name>
    <dbReference type="NCBI Taxonomy" id="516699"/>
    <lineage>
        <taxon>Bacteria</taxon>
        <taxon>Bacillati</taxon>
        <taxon>Actinomycetota</taxon>
        <taxon>Actinomycetes</taxon>
        <taxon>Micrococcales</taxon>
        <taxon>Micrococcaceae</taxon>
        <taxon>Arthrobacter</taxon>
    </lineage>
</organism>
<gene>
    <name evidence="2" type="ORF">ACETWP_16340</name>
</gene>
<evidence type="ECO:0000256" key="1">
    <source>
        <dbReference type="SAM" id="MobiDB-lite"/>
    </source>
</evidence>
<dbReference type="RefSeq" id="WP_373973336.1">
    <property type="nucleotide sequence ID" value="NZ_JBHDLJ010000019.1"/>
</dbReference>
<name>A0ABV4UR63_9MICC</name>
<proteinExistence type="predicted"/>
<dbReference type="EMBL" id="JBHDLJ010000019">
    <property type="protein sequence ID" value="MFB0836159.1"/>
    <property type="molecule type" value="Genomic_DNA"/>
</dbReference>
<evidence type="ECO:0000313" key="2">
    <source>
        <dbReference type="EMBL" id="MFB0836159.1"/>
    </source>
</evidence>
<evidence type="ECO:0000313" key="3">
    <source>
        <dbReference type="Proteomes" id="UP001575652"/>
    </source>
</evidence>
<reference evidence="2 3" key="1">
    <citation type="submission" date="2024-09" db="EMBL/GenBank/DDBJ databases">
        <authorList>
            <person name="Salinas-Garcia M.A."/>
            <person name="Prieme A."/>
        </authorList>
    </citation>
    <scope>NUCLEOTIDE SEQUENCE [LARGE SCALE GENOMIC DNA]</scope>
    <source>
        <strain evidence="2 3">DSM 21081</strain>
    </source>
</reference>
<sequence length="282" mass="29393">MSSTPRTAPASPSSATEPRADHARSLTRRMLAGEGAVELTAYRAGETLSSAVHGVSRSGQLVVADIPNLFHSLGAFHTAGDIEVRADILKDSADHALGLRLASLHLLGTLRWCRHTEEVDALGLQGPLADLVHDLGQRVRVGVVSTDRILLHDSSGVTAHGPAIVAEAATANSSTDALNDAVLSTAGETLAAVADAVLDGGLPGWAERLDVPNPADFTAGPAHCVDVDHRHVTLARFGADQGWVVQVPLPSPHHASPEQDGTAAWRHLLASLPAVRITAPTH</sequence>